<protein>
    <submittedName>
        <fullName evidence="1">Uncharacterized protein</fullName>
    </submittedName>
</protein>
<sequence length="98" mass="11726">MSMQIKLKKYLLSSCSNLGYVWLISHGECNLVGQPMRKMASGYENAIIFLEVDMCTSHPYHNKPLYAESCEYKPKEFMSFYDCYFFRQQELKLWDKLW</sequence>
<accession>A0A061EW45</accession>
<dbReference type="HOGENOM" id="CLU_2337786_0_0_1"/>
<dbReference type="AlphaFoldDB" id="A0A061EW45"/>
<name>A0A061EW45_THECC</name>
<gene>
    <name evidence="1" type="ORF">TCM_024367</name>
</gene>
<evidence type="ECO:0000313" key="2">
    <source>
        <dbReference type="Proteomes" id="UP000026915"/>
    </source>
</evidence>
<evidence type="ECO:0000313" key="1">
    <source>
        <dbReference type="EMBL" id="EOY09031.1"/>
    </source>
</evidence>
<keyword evidence="2" id="KW-1185">Reference proteome</keyword>
<reference evidence="1 2" key="1">
    <citation type="journal article" date="2013" name="Genome Biol.">
        <title>The genome sequence of the most widely cultivated cacao type and its use to identify candidate genes regulating pod color.</title>
        <authorList>
            <person name="Motamayor J.C."/>
            <person name="Mockaitis K."/>
            <person name="Schmutz J."/>
            <person name="Haiminen N."/>
            <person name="Iii D.L."/>
            <person name="Cornejo O."/>
            <person name="Findley S.D."/>
            <person name="Zheng P."/>
            <person name="Utro F."/>
            <person name="Royaert S."/>
            <person name="Saski C."/>
            <person name="Jenkins J."/>
            <person name="Podicheti R."/>
            <person name="Zhao M."/>
            <person name="Scheffler B.E."/>
            <person name="Stack J.C."/>
            <person name="Feltus F.A."/>
            <person name="Mustiga G.M."/>
            <person name="Amores F."/>
            <person name="Phillips W."/>
            <person name="Marelli J.P."/>
            <person name="May G.D."/>
            <person name="Shapiro H."/>
            <person name="Ma J."/>
            <person name="Bustamante C.D."/>
            <person name="Schnell R.J."/>
            <person name="Main D."/>
            <person name="Gilbert D."/>
            <person name="Parida L."/>
            <person name="Kuhn D.N."/>
        </authorList>
    </citation>
    <scope>NUCLEOTIDE SEQUENCE [LARGE SCALE GENOMIC DNA]</scope>
    <source>
        <strain evidence="2">cv. Matina 1-6</strain>
    </source>
</reference>
<dbReference type="Proteomes" id="UP000026915">
    <property type="component" value="Chromosome 5"/>
</dbReference>
<dbReference type="Gramene" id="EOY09031">
    <property type="protein sequence ID" value="EOY09031"/>
    <property type="gene ID" value="TCM_024367"/>
</dbReference>
<dbReference type="InParanoid" id="A0A061EW45"/>
<dbReference type="EMBL" id="CM001883">
    <property type="protein sequence ID" value="EOY09031.1"/>
    <property type="molecule type" value="Genomic_DNA"/>
</dbReference>
<organism evidence="1 2">
    <name type="scientific">Theobroma cacao</name>
    <name type="common">Cacao</name>
    <name type="synonym">Cocoa</name>
    <dbReference type="NCBI Taxonomy" id="3641"/>
    <lineage>
        <taxon>Eukaryota</taxon>
        <taxon>Viridiplantae</taxon>
        <taxon>Streptophyta</taxon>
        <taxon>Embryophyta</taxon>
        <taxon>Tracheophyta</taxon>
        <taxon>Spermatophyta</taxon>
        <taxon>Magnoliopsida</taxon>
        <taxon>eudicotyledons</taxon>
        <taxon>Gunneridae</taxon>
        <taxon>Pentapetalae</taxon>
        <taxon>rosids</taxon>
        <taxon>malvids</taxon>
        <taxon>Malvales</taxon>
        <taxon>Malvaceae</taxon>
        <taxon>Byttnerioideae</taxon>
        <taxon>Theobroma</taxon>
    </lineage>
</organism>
<proteinExistence type="predicted"/>